<keyword evidence="1" id="KW-0472">Membrane</keyword>
<feature type="transmembrane region" description="Helical" evidence="1">
    <location>
        <begin position="307"/>
        <end position="330"/>
    </location>
</feature>
<dbReference type="EMBL" id="DS113222">
    <property type="protein sequence ID" value="EAY18146.1"/>
    <property type="molecule type" value="Genomic_DNA"/>
</dbReference>
<gene>
    <name evidence="2" type="ORF">TVAG_306680</name>
</gene>
<dbReference type="InParanoid" id="A2DNF8"/>
<evidence type="ECO:0000313" key="2">
    <source>
        <dbReference type="EMBL" id="EAY18146.1"/>
    </source>
</evidence>
<sequence>MNLLFLALSIHKESENSCISTSHNVFSHTIKGNDNICDIDFCQFFNLHQNGNGGAISLEKSIKSIKIQNSLFTNCTSTGKAGAVFIILEKTIVNKNCFASCCCGTGNGCDGSTFYSEASNWTFHTQNSYDKCPAHHINCWYGICIFWKGDITSEDVNVSNSHVSFVSGLAHGAPVTSKIHRYCSYNGKEGNSLTFINNMDLIGDHKYGIIVKNVASTGLIYVQSSIALLSNFIFKDNQGPWTYMCVAGYATFQDCRFDKSDGNKGNAWKTNINCNFNDNQIVYSFDNDVLCQIDHSQENKVKKHINLVYYPLILVVLFLIFKYCNPIAFFRRKIGDKSKPNYFIKHDLDYFKDVEMEK</sequence>
<keyword evidence="1" id="KW-0812">Transmembrane</keyword>
<evidence type="ECO:0000313" key="3">
    <source>
        <dbReference type="Proteomes" id="UP000001542"/>
    </source>
</evidence>
<reference evidence="2" key="2">
    <citation type="journal article" date="2007" name="Science">
        <title>Draft genome sequence of the sexually transmitted pathogen Trichomonas vaginalis.</title>
        <authorList>
            <person name="Carlton J.M."/>
            <person name="Hirt R.P."/>
            <person name="Silva J.C."/>
            <person name="Delcher A.L."/>
            <person name="Schatz M."/>
            <person name="Zhao Q."/>
            <person name="Wortman J.R."/>
            <person name="Bidwell S.L."/>
            <person name="Alsmark U.C.M."/>
            <person name="Besteiro S."/>
            <person name="Sicheritz-Ponten T."/>
            <person name="Noel C.J."/>
            <person name="Dacks J.B."/>
            <person name="Foster P.G."/>
            <person name="Simillion C."/>
            <person name="Van de Peer Y."/>
            <person name="Miranda-Saavedra D."/>
            <person name="Barton G.J."/>
            <person name="Westrop G.D."/>
            <person name="Mueller S."/>
            <person name="Dessi D."/>
            <person name="Fiori P.L."/>
            <person name="Ren Q."/>
            <person name="Paulsen I."/>
            <person name="Zhang H."/>
            <person name="Bastida-Corcuera F.D."/>
            <person name="Simoes-Barbosa A."/>
            <person name="Brown M.T."/>
            <person name="Hayes R.D."/>
            <person name="Mukherjee M."/>
            <person name="Okumura C.Y."/>
            <person name="Schneider R."/>
            <person name="Smith A.J."/>
            <person name="Vanacova S."/>
            <person name="Villalvazo M."/>
            <person name="Haas B.J."/>
            <person name="Pertea M."/>
            <person name="Feldblyum T.V."/>
            <person name="Utterback T.R."/>
            <person name="Shu C.L."/>
            <person name="Osoegawa K."/>
            <person name="de Jong P.J."/>
            <person name="Hrdy I."/>
            <person name="Horvathova L."/>
            <person name="Zubacova Z."/>
            <person name="Dolezal P."/>
            <person name="Malik S.B."/>
            <person name="Logsdon J.M. Jr."/>
            <person name="Henze K."/>
            <person name="Gupta A."/>
            <person name="Wang C.C."/>
            <person name="Dunne R.L."/>
            <person name="Upcroft J.A."/>
            <person name="Upcroft P."/>
            <person name="White O."/>
            <person name="Salzberg S.L."/>
            <person name="Tang P."/>
            <person name="Chiu C.-H."/>
            <person name="Lee Y.-S."/>
            <person name="Embley T.M."/>
            <person name="Coombs G.H."/>
            <person name="Mottram J.C."/>
            <person name="Tachezy J."/>
            <person name="Fraser-Liggett C.M."/>
            <person name="Johnson P.J."/>
        </authorList>
    </citation>
    <scope>NUCLEOTIDE SEQUENCE [LARGE SCALE GENOMIC DNA]</scope>
    <source>
        <strain evidence="2">G3</strain>
    </source>
</reference>
<proteinExistence type="predicted"/>
<keyword evidence="1" id="KW-1133">Transmembrane helix</keyword>
<dbReference type="VEuPathDB" id="TrichDB:TVAG_306680"/>
<keyword evidence="3" id="KW-1185">Reference proteome</keyword>
<organism evidence="2 3">
    <name type="scientific">Trichomonas vaginalis (strain ATCC PRA-98 / G3)</name>
    <dbReference type="NCBI Taxonomy" id="412133"/>
    <lineage>
        <taxon>Eukaryota</taxon>
        <taxon>Metamonada</taxon>
        <taxon>Parabasalia</taxon>
        <taxon>Trichomonadida</taxon>
        <taxon>Trichomonadidae</taxon>
        <taxon>Trichomonas</taxon>
    </lineage>
</organism>
<accession>A2DNF8</accession>
<evidence type="ECO:0008006" key="4">
    <source>
        <dbReference type="Google" id="ProtNLM"/>
    </source>
</evidence>
<dbReference type="Proteomes" id="UP000001542">
    <property type="component" value="Unassembled WGS sequence"/>
</dbReference>
<protein>
    <recommendedName>
        <fullName evidence="4">Right handed beta helix domain-containing protein</fullName>
    </recommendedName>
</protein>
<evidence type="ECO:0000256" key="1">
    <source>
        <dbReference type="SAM" id="Phobius"/>
    </source>
</evidence>
<dbReference type="RefSeq" id="XP_001579132.1">
    <property type="nucleotide sequence ID" value="XM_001579082.1"/>
</dbReference>
<dbReference type="AlphaFoldDB" id="A2DNF8"/>
<dbReference type="VEuPathDB" id="TrichDB:TVAGG3_1024890"/>
<reference evidence="2" key="1">
    <citation type="submission" date="2006-10" db="EMBL/GenBank/DDBJ databases">
        <authorList>
            <person name="Amadeo P."/>
            <person name="Zhao Q."/>
            <person name="Wortman J."/>
            <person name="Fraser-Liggett C."/>
            <person name="Carlton J."/>
        </authorList>
    </citation>
    <scope>NUCLEOTIDE SEQUENCE</scope>
    <source>
        <strain evidence="2">G3</strain>
    </source>
</reference>
<name>A2DNF8_TRIV3</name>
<dbReference type="KEGG" id="tva:5463650"/>